<evidence type="ECO:0000256" key="6">
    <source>
        <dbReference type="ARBA" id="ARBA00022645"/>
    </source>
</evidence>
<comment type="catalytic activity">
    <reaction evidence="17">
        <text>[GlcNAc-(1-&gt;4)-Mur2Ac(oyl-L-Ala-gamma-D-Glu-L-Lys-D-Ala-D-Ala)](n)-di-trans,octa-cis-undecaprenyl diphosphate + beta-D-GlcNAc-(1-&gt;4)-Mur2Ac(oyl-L-Ala-gamma-D-Glu-L-Lys-D-Ala-D-Ala)-di-trans,octa-cis-undecaprenyl diphosphate = [GlcNAc-(1-&gt;4)-Mur2Ac(oyl-L-Ala-gamma-D-Glu-L-Lys-D-Ala-D-Ala)](n+1)-di-trans,octa-cis-undecaprenyl diphosphate + di-trans,octa-cis-undecaprenyl diphosphate + H(+)</text>
        <dbReference type="Rhea" id="RHEA:23708"/>
        <dbReference type="Rhea" id="RHEA-COMP:9602"/>
        <dbReference type="Rhea" id="RHEA-COMP:9603"/>
        <dbReference type="ChEBI" id="CHEBI:15378"/>
        <dbReference type="ChEBI" id="CHEBI:58405"/>
        <dbReference type="ChEBI" id="CHEBI:60033"/>
        <dbReference type="ChEBI" id="CHEBI:78435"/>
        <dbReference type="EC" id="2.4.99.28"/>
    </reaction>
</comment>
<comment type="catalytic activity">
    <reaction evidence="16">
        <text>Preferential cleavage: (Ac)2-L-Lys-D-Ala-|-D-Ala. Also transpeptidation of peptidyl-alanyl moieties that are N-acyl substituents of D-alanine.</text>
        <dbReference type="EC" id="3.4.16.4"/>
    </reaction>
</comment>
<comment type="pathway">
    <text evidence="2">Cell wall biogenesis; peptidoglycan biosynthesis.</text>
</comment>
<feature type="domain" description="Glycosyl transferase family 51" evidence="20">
    <location>
        <begin position="76"/>
        <end position="251"/>
    </location>
</feature>
<evidence type="ECO:0000256" key="2">
    <source>
        <dbReference type="ARBA" id="ARBA00004752"/>
    </source>
</evidence>
<keyword evidence="14" id="KW-0511">Multifunctional enzyme</keyword>
<keyword evidence="6" id="KW-0121">Carboxypeptidase</keyword>
<evidence type="ECO:0000256" key="9">
    <source>
        <dbReference type="ARBA" id="ARBA00022679"/>
    </source>
</evidence>
<evidence type="ECO:0000256" key="17">
    <source>
        <dbReference type="ARBA" id="ARBA00049902"/>
    </source>
</evidence>
<dbReference type="GO" id="GO:0009002">
    <property type="term" value="F:serine-type D-Ala-D-Ala carboxypeptidase activity"/>
    <property type="evidence" value="ECO:0007669"/>
    <property type="project" value="UniProtKB-EC"/>
</dbReference>
<keyword evidence="18" id="KW-0812">Transmembrane</keyword>
<dbReference type="GO" id="GO:0006508">
    <property type="term" value="P:proteolysis"/>
    <property type="evidence" value="ECO:0007669"/>
    <property type="project" value="UniProtKB-KW"/>
</dbReference>
<keyword evidence="15" id="KW-0961">Cell wall biogenesis/degradation</keyword>
<dbReference type="InterPro" id="IPR050396">
    <property type="entry name" value="Glycosyltr_51/Transpeptidase"/>
</dbReference>
<dbReference type="OrthoDB" id="9766909at2"/>
<accession>A0A1W2C8Q3</accession>
<dbReference type="RefSeq" id="WP_084018097.1">
    <property type="nucleotide sequence ID" value="NZ_FWXS01000009.1"/>
</dbReference>
<evidence type="ECO:0000256" key="3">
    <source>
        <dbReference type="ARBA" id="ARBA00007090"/>
    </source>
</evidence>
<evidence type="ECO:0000259" key="19">
    <source>
        <dbReference type="Pfam" id="PF00905"/>
    </source>
</evidence>
<evidence type="ECO:0000256" key="15">
    <source>
        <dbReference type="ARBA" id="ARBA00023316"/>
    </source>
</evidence>
<dbReference type="GO" id="GO:0005886">
    <property type="term" value="C:plasma membrane"/>
    <property type="evidence" value="ECO:0007669"/>
    <property type="project" value="UniProtKB-SubCell"/>
</dbReference>
<dbReference type="GO" id="GO:0008360">
    <property type="term" value="P:regulation of cell shape"/>
    <property type="evidence" value="ECO:0007669"/>
    <property type="project" value="UniProtKB-KW"/>
</dbReference>
<keyword evidence="5" id="KW-1003">Cell membrane</keyword>
<dbReference type="Pfam" id="PF00905">
    <property type="entry name" value="Transpeptidase"/>
    <property type="match status" value="1"/>
</dbReference>
<comment type="similarity">
    <text evidence="3">In the C-terminal section; belongs to the transpeptidase family.</text>
</comment>
<dbReference type="Gene3D" id="1.10.3810.10">
    <property type="entry name" value="Biosynthetic peptidoglycan transglycosylase-like"/>
    <property type="match status" value="1"/>
</dbReference>
<keyword evidence="8" id="KW-0328">Glycosyltransferase</keyword>
<dbReference type="GO" id="GO:0071555">
    <property type="term" value="P:cell wall organization"/>
    <property type="evidence" value="ECO:0007669"/>
    <property type="project" value="UniProtKB-KW"/>
</dbReference>
<dbReference type="PANTHER" id="PTHR32282:SF11">
    <property type="entry name" value="PENICILLIN-BINDING PROTEIN 1B"/>
    <property type="match status" value="1"/>
</dbReference>
<comment type="similarity">
    <text evidence="4">In the N-terminal section; belongs to the glycosyltransferase 51 family.</text>
</comment>
<evidence type="ECO:0000256" key="1">
    <source>
        <dbReference type="ARBA" id="ARBA00004236"/>
    </source>
</evidence>
<evidence type="ECO:0000256" key="12">
    <source>
        <dbReference type="ARBA" id="ARBA00022984"/>
    </source>
</evidence>
<dbReference type="PANTHER" id="PTHR32282">
    <property type="entry name" value="BINDING PROTEIN TRANSPEPTIDASE, PUTATIVE-RELATED"/>
    <property type="match status" value="1"/>
</dbReference>
<reference evidence="21 22" key="1">
    <citation type="submission" date="2017-04" db="EMBL/GenBank/DDBJ databases">
        <authorList>
            <person name="Afonso C.L."/>
            <person name="Miller P.J."/>
            <person name="Scott M.A."/>
            <person name="Spackman E."/>
            <person name="Goraichik I."/>
            <person name="Dimitrov K.M."/>
            <person name="Suarez D.L."/>
            <person name="Swayne D.E."/>
        </authorList>
    </citation>
    <scope>NUCLEOTIDE SEQUENCE [LARGE SCALE GENOMIC DNA]</scope>
    <source>
        <strain evidence="21 22">CGMCC 1.12708</strain>
    </source>
</reference>
<dbReference type="GO" id="GO:0008658">
    <property type="term" value="F:penicillin binding"/>
    <property type="evidence" value="ECO:0007669"/>
    <property type="project" value="InterPro"/>
</dbReference>
<dbReference type="GO" id="GO:0030288">
    <property type="term" value="C:outer membrane-bounded periplasmic space"/>
    <property type="evidence" value="ECO:0007669"/>
    <property type="project" value="TreeGrafter"/>
</dbReference>
<dbReference type="InterPro" id="IPR001460">
    <property type="entry name" value="PCN-bd_Tpept"/>
</dbReference>
<dbReference type="Pfam" id="PF00912">
    <property type="entry name" value="Transgly"/>
    <property type="match status" value="1"/>
</dbReference>
<evidence type="ECO:0000256" key="4">
    <source>
        <dbReference type="ARBA" id="ARBA00007739"/>
    </source>
</evidence>
<keyword evidence="12" id="KW-0573">Peptidoglycan synthesis</keyword>
<evidence type="ECO:0000256" key="7">
    <source>
        <dbReference type="ARBA" id="ARBA00022670"/>
    </source>
</evidence>
<proteinExistence type="inferred from homology"/>
<dbReference type="Gene3D" id="3.40.710.10">
    <property type="entry name" value="DD-peptidase/beta-lactamase superfamily"/>
    <property type="match status" value="2"/>
</dbReference>
<dbReference type="InterPro" id="IPR036950">
    <property type="entry name" value="PBP_transglycosylase"/>
</dbReference>
<dbReference type="GO" id="GO:0008955">
    <property type="term" value="F:peptidoglycan glycosyltransferase activity"/>
    <property type="evidence" value="ECO:0007669"/>
    <property type="project" value="UniProtKB-EC"/>
</dbReference>
<evidence type="ECO:0000256" key="5">
    <source>
        <dbReference type="ARBA" id="ARBA00022475"/>
    </source>
</evidence>
<dbReference type="SUPFAM" id="SSF53955">
    <property type="entry name" value="Lysozyme-like"/>
    <property type="match status" value="1"/>
</dbReference>
<keyword evidence="11" id="KW-0133">Cell shape</keyword>
<name>A0A1W2C8Q3_9FLAO</name>
<dbReference type="EMBL" id="FWXS01000009">
    <property type="protein sequence ID" value="SMC81364.1"/>
    <property type="molecule type" value="Genomic_DNA"/>
</dbReference>
<keyword evidence="22" id="KW-1185">Reference proteome</keyword>
<gene>
    <name evidence="21" type="ORF">SAMN06296427_10978</name>
</gene>
<organism evidence="21 22">
    <name type="scientific">Moheibacter sediminis</name>
    <dbReference type="NCBI Taxonomy" id="1434700"/>
    <lineage>
        <taxon>Bacteria</taxon>
        <taxon>Pseudomonadati</taxon>
        <taxon>Bacteroidota</taxon>
        <taxon>Flavobacteriia</taxon>
        <taxon>Flavobacteriales</taxon>
        <taxon>Weeksellaceae</taxon>
        <taxon>Moheibacter</taxon>
    </lineage>
</organism>
<dbReference type="Proteomes" id="UP000192393">
    <property type="component" value="Unassembled WGS sequence"/>
</dbReference>
<keyword evidence="7" id="KW-0645">Protease</keyword>
<evidence type="ECO:0000256" key="14">
    <source>
        <dbReference type="ARBA" id="ARBA00023268"/>
    </source>
</evidence>
<feature type="transmembrane region" description="Helical" evidence="18">
    <location>
        <begin position="24"/>
        <end position="45"/>
    </location>
</feature>
<keyword evidence="13 18" id="KW-0472">Membrane</keyword>
<evidence type="ECO:0000256" key="8">
    <source>
        <dbReference type="ARBA" id="ARBA00022676"/>
    </source>
</evidence>
<evidence type="ECO:0000256" key="16">
    <source>
        <dbReference type="ARBA" id="ARBA00034000"/>
    </source>
</evidence>
<feature type="domain" description="Penicillin-binding protein transpeptidase" evidence="19">
    <location>
        <begin position="437"/>
        <end position="670"/>
    </location>
</feature>
<evidence type="ECO:0000256" key="13">
    <source>
        <dbReference type="ARBA" id="ARBA00023136"/>
    </source>
</evidence>
<comment type="subcellular location">
    <subcellularLocation>
        <location evidence="1">Cell membrane</location>
    </subcellularLocation>
</comment>
<dbReference type="InterPro" id="IPR012338">
    <property type="entry name" value="Beta-lactam/transpept-like"/>
</dbReference>
<dbReference type="AlphaFoldDB" id="A0A1W2C8Q3"/>
<evidence type="ECO:0000313" key="22">
    <source>
        <dbReference type="Proteomes" id="UP000192393"/>
    </source>
</evidence>
<evidence type="ECO:0000256" key="11">
    <source>
        <dbReference type="ARBA" id="ARBA00022960"/>
    </source>
</evidence>
<protein>
    <submittedName>
        <fullName evidence="21">Penicillin-binding protein 1A</fullName>
    </submittedName>
</protein>
<dbReference type="STRING" id="1434700.SAMN06296427_10978"/>
<dbReference type="InterPro" id="IPR023346">
    <property type="entry name" value="Lysozyme-like_dom_sf"/>
</dbReference>
<keyword evidence="18" id="KW-1133">Transmembrane helix</keyword>
<keyword evidence="9" id="KW-0808">Transferase</keyword>
<dbReference type="GO" id="GO:0009252">
    <property type="term" value="P:peptidoglycan biosynthetic process"/>
    <property type="evidence" value="ECO:0007669"/>
    <property type="project" value="UniProtKB-KW"/>
</dbReference>
<evidence type="ECO:0000259" key="20">
    <source>
        <dbReference type="Pfam" id="PF00912"/>
    </source>
</evidence>
<evidence type="ECO:0000313" key="21">
    <source>
        <dbReference type="EMBL" id="SMC81364.1"/>
    </source>
</evidence>
<keyword evidence="10" id="KW-0378">Hydrolase</keyword>
<evidence type="ECO:0000256" key="10">
    <source>
        <dbReference type="ARBA" id="ARBA00022801"/>
    </source>
</evidence>
<sequence>MSTPNKPVKSTAKKTKKPFSLRRIMVYTWGLFLIGLICVFLLFWGTSKGLLGEMPDVAALENPDIYVSSEIYSSDGVLLDRFETEKRIPVTYKDLPQHLVDALLAREDIRYREHSGIDARSTVRAVSSAGESGGASTITQQLAKQLFTGNRSLNKVERVIQKIKEWVLAVELEKRYTKDEIVAMYFNKFDFVYNANGIELASKVYFNTTTSKLTVDQSAMLVAMLKNPVRYNPLRNPNDAMHERNVVINQMVKYNLLDKSTAEAAKAKPLGIDKQEINTISESYSAYYKQALRREIQTYLDSLGKQNGKKYNLYKDGLKIYVTLDSRMQKLAEDAVAKHLTTIQKTFFEEQKNNKLAPFYGVPPDKRQRIFERAMRNTDYYKLLKAKEMPEKEILAEFNKPRDSVKIFTWDGVKYQKNMSLMDSIKYHKHILQSGMMAMDPKDGTIKVWVGGINWDYFKFDHVKQARRQVGSTFKPFVFVTAINQMNYTPCHTVSNEYFKVGNWAPKNANGKYGGSQDLRTALAFSTNIVAARLIVQTGVEPVVQLARELGVESPIPNDYTISLGSADLTVYEMVGAMSAFANHGIYIKPELIVKIEDKTGRVIKDFRPEAREVVNEYVAYAMIDLMKGVTDRGSGSWVRSKYGITSEIASKTGTTNDQSDGWFIGMTPNLVTGVWVGAEDRFAHFQGIARGQGAATALPIWSYFMQGVYKNGKQYGISLDDKFEKPSDIDQKWDCSSLTGFHTYGSMGGTFDYDYSGATEYVDPLQNVNNNSGGNDSINFNQ</sequence>
<evidence type="ECO:0000256" key="18">
    <source>
        <dbReference type="SAM" id="Phobius"/>
    </source>
</evidence>
<dbReference type="InterPro" id="IPR001264">
    <property type="entry name" value="Glyco_trans_51"/>
</dbReference>
<dbReference type="SUPFAM" id="SSF56601">
    <property type="entry name" value="beta-lactamase/transpeptidase-like"/>
    <property type="match status" value="1"/>
</dbReference>